<dbReference type="EMBL" id="NEDP02001487">
    <property type="protein sequence ID" value="OWF53184.1"/>
    <property type="molecule type" value="Genomic_DNA"/>
</dbReference>
<feature type="compositionally biased region" description="Polar residues" evidence="1">
    <location>
        <begin position="146"/>
        <end position="161"/>
    </location>
</feature>
<feature type="region of interest" description="Disordered" evidence="1">
    <location>
        <begin position="92"/>
        <end position="203"/>
    </location>
</feature>
<evidence type="ECO:0000256" key="1">
    <source>
        <dbReference type="SAM" id="MobiDB-lite"/>
    </source>
</evidence>
<dbReference type="OrthoDB" id="6102198at2759"/>
<protein>
    <submittedName>
        <fullName evidence="2">Uncharacterized protein</fullName>
    </submittedName>
</protein>
<gene>
    <name evidence="2" type="ORF">KP79_PYT17453</name>
</gene>
<proteinExistence type="predicted"/>
<accession>A0A210QWU0</accession>
<name>A0A210QWU0_MIZYE</name>
<evidence type="ECO:0000313" key="2">
    <source>
        <dbReference type="EMBL" id="OWF53184.1"/>
    </source>
</evidence>
<reference evidence="2 3" key="1">
    <citation type="journal article" date="2017" name="Nat. Ecol. Evol.">
        <title>Scallop genome provides insights into evolution of bilaterian karyotype and development.</title>
        <authorList>
            <person name="Wang S."/>
            <person name="Zhang J."/>
            <person name="Jiao W."/>
            <person name="Li J."/>
            <person name="Xun X."/>
            <person name="Sun Y."/>
            <person name="Guo X."/>
            <person name="Huan P."/>
            <person name="Dong B."/>
            <person name="Zhang L."/>
            <person name="Hu X."/>
            <person name="Sun X."/>
            <person name="Wang J."/>
            <person name="Zhao C."/>
            <person name="Wang Y."/>
            <person name="Wang D."/>
            <person name="Huang X."/>
            <person name="Wang R."/>
            <person name="Lv J."/>
            <person name="Li Y."/>
            <person name="Zhang Z."/>
            <person name="Liu B."/>
            <person name="Lu W."/>
            <person name="Hui Y."/>
            <person name="Liang J."/>
            <person name="Zhou Z."/>
            <person name="Hou R."/>
            <person name="Li X."/>
            <person name="Liu Y."/>
            <person name="Li H."/>
            <person name="Ning X."/>
            <person name="Lin Y."/>
            <person name="Zhao L."/>
            <person name="Xing Q."/>
            <person name="Dou J."/>
            <person name="Li Y."/>
            <person name="Mao J."/>
            <person name="Guo H."/>
            <person name="Dou H."/>
            <person name="Li T."/>
            <person name="Mu C."/>
            <person name="Jiang W."/>
            <person name="Fu Q."/>
            <person name="Fu X."/>
            <person name="Miao Y."/>
            <person name="Liu J."/>
            <person name="Yu Q."/>
            <person name="Li R."/>
            <person name="Liao H."/>
            <person name="Li X."/>
            <person name="Kong Y."/>
            <person name="Jiang Z."/>
            <person name="Chourrout D."/>
            <person name="Li R."/>
            <person name="Bao Z."/>
        </authorList>
    </citation>
    <scope>NUCLEOTIDE SEQUENCE [LARGE SCALE GENOMIC DNA]</scope>
    <source>
        <strain evidence="2 3">PY_sf001</strain>
    </source>
</reference>
<sequence>MNTLNVGKVDQSKMFIELLNDDEDENAIHDIRRRGSNVSLSRYRSCPQLLDELNLNKGQMQSFESTADDSARLVNKLSPQSPVPLMRRHFQFDQNGMPGSATPTPPSTPQSRRSVHSQRDSPSTPVQGSSPVSTPRLLHRPHLSRPSLSRDSSADSQNDSRNGVHSESRNNLTHVPFTEDMAKRHEHASSTTVTASPLKPGVARGDGTEVTSFGGHRKLSAQLNYLGPSIITGDPSTECSQDKCEKWLQSLHLSKPDKIKSRSHIQLPPI</sequence>
<comment type="caution">
    <text evidence="2">The sequence shown here is derived from an EMBL/GenBank/DDBJ whole genome shotgun (WGS) entry which is preliminary data.</text>
</comment>
<keyword evidence="3" id="KW-1185">Reference proteome</keyword>
<dbReference type="Proteomes" id="UP000242188">
    <property type="component" value="Unassembled WGS sequence"/>
</dbReference>
<dbReference type="AlphaFoldDB" id="A0A210QWU0"/>
<organism evidence="2 3">
    <name type="scientific">Mizuhopecten yessoensis</name>
    <name type="common">Japanese scallop</name>
    <name type="synonym">Patinopecten yessoensis</name>
    <dbReference type="NCBI Taxonomy" id="6573"/>
    <lineage>
        <taxon>Eukaryota</taxon>
        <taxon>Metazoa</taxon>
        <taxon>Spiralia</taxon>
        <taxon>Lophotrochozoa</taxon>
        <taxon>Mollusca</taxon>
        <taxon>Bivalvia</taxon>
        <taxon>Autobranchia</taxon>
        <taxon>Pteriomorphia</taxon>
        <taxon>Pectinida</taxon>
        <taxon>Pectinoidea</taxon>
        <taxon>Pectinidae</taxon>
        <taxon>Mizuhopecten</taxon>
    </lineage>
</organism>
<evidence type="ECO:0000313" key="3">
    <source>
        <dbReference type="Proteomes" id="UP000242188"/>
    </source>
</evidence>
<feature type="compositionally biased region" description="Polar residues" evidence="1">
    <location>
        <begin position="120"/>
        <end position="133"/>
    </location>
</feature>